<evidence type="ECO:0000256" key="9">
    <source>
        <dbReference type="ARBA" id="ARBA00023303"/>
    </source>
</evidence>
<dbReference type="GO" id="GO:0005886">
    <property type="term" value="C:plasma membrane"/>
    <property type="evidence" value="ECO:0007669"/>
    <property type="project" value="TreeGrafter"/>
</dbReference>
<name>A0A9N7R9T8_STRHE</name>
<dbReference type="PROSITE" id="PS50222">
    <property type="entry name" value="EF_HAND_2"/>
    <property type="match status" value="1"/>
</dbReference>
<evidence type="ECO:0000259" key="11">
    <source>
        <dbReference type="PROSITE" id="PS50222"/>
    </source>
</evidence>
<evidence type="ECO:0000256" key="1">
    <source>
        <dbReference type="ARBA" id="ARBA00004141"/>
    </source>
</evidence>
<dbReference type="Gene3D" id="1.10.238.10">
    <property type="entry name" value="EF-hand"/>
    <property type="match status" value="1"/>
</dbReference>
<dbReference type="OrthoDB" id="415460at2759"/>
<comment type="similarity">
    <text evidence="2">Belongs to the two pore domain potassium channel (TC 1.A.1.7) family.</text>
</comment>
<evidence type="ECO:0000256" key="3">
    <source>
        <dbReference type="ARBA" id="ARBA00022448"/>
    </source>
</evidence>
<dbReference type="InterPro" id="IPR011992">
    <property type="entry name" value="EF-hand-dom_pair"/>
</dbReference>
<evidence type="ECO:0000313" key="13">
    <source>
        <dbReference type="Proteomes" id="UP001153555"/>
    </source>
</evidence>
<dbReference type="GO" id="GO:0005509">
    <property type="term" value="F:calcium ion binding"/>
    <property type="evidence" value="ECO:0007669"/>
    <property type="project" value="InterPro"/>
</dbReference>
<keyword evidence="9 12" id="KW-0407">Ion channel</keyword>
<evidence type="ECO:0000256" key="8">
    <source>
        <dbReference type="ARBA" id="ARBA00023136"/>
    </source>
</evidence>
<keyword evidence="8 10" id="KW-0472">Membrane</keyword>
<evidence type="ECO:0000256" key="2">
    <source>
        <dbReference type="ARBA" id="ARBA00010159"/>
    </source>
</evidence>
<feature type="transmembrane region" description="Helical" evidence="10">
    <location>
        <begin position="76"/>
        <end position="96"/>
    </location>
</feature>
<feature type="domain" description="EF-hand" evidence="11">
    <location>
        <begin position="208"/>
        <end position="242"/>
    </location>
</feature>
<reference evidence="12" key="1">
    <citation type="submission" date="2019-12" db="EMBL/GenBank/DDBJ databases">
        <authorList>
            <person name="Scholes J."/>
        </authorList>
    </citation>
    <scope>NUCLEOTIDE SEQUENCE</scope>
</reference>
<feature type="transmembrane region" description="Helical" evidence="10">
    <location>
        <begin position="15"/>
        <end position="35"/>
    </location>
</feature>
<protein>
    <submittedName>
        <fullName evidence="12">Two-pore potassium channel 1</fullName>
    </submittedName>
</protein>
<keyword evidence="7" id="KW-0406">Ion transport</keyword>
<dbReference type="SUPFAM" id="SSF81324">
    <property type="entry name" value="Voltage-gated potassium channels"/>
    <property type="match status" value="2"/>
</dbReference>
<dbReference type="GO" id="GO:0030322">
    <property type="term" value="P:stabilization of membrane potential"/>
    <property type="evidence" value="ECO:0007669"/>
    <property type="project" value="TreeGrafter"/>
</dbReference>
<proteinExistence type="inferred from homology"/>
<keyword evidence="4 10" id="KW-0812">Transmembrane</keyword>
<feature type="transmembrane region" description="Helical" evidence="10">
    <location>
        <begin position="132"/>
        <end position="153"/>
    </location>
</feature>
<evidence type="ECO:0000256" key="5">
    <source>
        <dbReference type="ARBA" id="ARBA00022837"/>
    </source>
</evidence>
<dbReference type="SUPFAM" id="SSF47473">
    <property type="entry name" value="EF-hand"/>
    <property type="match status" value="1"/>
</dbReference>
<gene>
    <name evidence="12" type="ORF">SHERM_17390</name>
</gene>
<comment type="caution">
    <text evidence="12">The sequence shown here is derived from an EMBL/GenBank/DDBJ whole genome shotgun (WGS) entry which is preliminary data.</text>
</comment>
<keyword evidence="3" id="KW-0813">Transport</keyword>
<evidence type="ECO:0000256" key="6">
    <source>
        <dbReference type="ARBA" id="ARBA00022989"/>
    </source>
</evidence>
<dbReference type="AlphaFoldDB" id="A0A9N7R9T8"/>
<dbReference type="GO" id="GO:0009705">
    <property type="term" value="C:plant-type vacuole membrane"/>
    <property type="evidence" value="ECO:0007669"/>
    <property type="project" value="TreeGrafter"/>
</dbReference>
<dbReference type="GO" id="GO:0022841">
    <property type="term" value="F:potassium ion leak channel activity"/>
    <property type="evidence" value="ECO:0007669"/>
    <property type="project" value="TreeGrafter"/>
</dbReference>
<evidence type="ECO:0000256" key="7">
    <source>
        <dbReference type="ARBA" id="ARBA00023065"/>
    </source>
</evidence>
<dbReference type="EMBL" id="CACSLK010016728">
    <property type="protein sequence ID" value="CAA0818011.1"/>
    <property type="molecule type" value="Genomic_DNA"/>
</dbReference>
<sequence>MTTVGYGDLVPDSTIAKSLACAFVFTGVGLIGLLLSKAADTIVERQEVLLAKAIHMRDRCTPAEILREVETNRVKYKFFTVLSSLIVLVVAGMAFLCLVEGLDAFDAFYCVCATITTLGYGDESFSTGGGRLFAAVWILVSTVCLAQFFYCGAELYTERRRKSFVEWVLSRELTSTDLEAADLDNDDAVSAAEFVVYKLKEMGKISGEDVEMVMEWFKQLDVDHSGTLTKADLVNSVPSFNT</sequence>
<dbReference type="Gene3D" id="1.10.287.70">
    <property type="match status" value="2"/>
</dbReference>
<evidence type="ECO:0000313" key="12">
    <source>
        <dbReference type="EMBL" id="CAA0818011.1"/>
    </source>
</evidence>
<comment type="subcellular location">
    <subcellularLocation>
        <location evidence="1">Membrane</location>
        <topology evidence="1">Multi-pass membrane protein</topology>
    </subcellularLocation>
</comment>
<keyword evidence="13" id="KW-1185">Reference proteome</keyword>
<accession>A0A9N7R9T8</accession>
<dbReference type="Pfam" id="PF07885">
    <property type="entry name" value="Ion_trans_2"/>
    <property type="match status" value="2"/>
</dbReference>
<dbReference type="InterPro" id="IPR002048">
    <property type="entry name" value="EF_hand_dom"/>
</dbReference>
<dbReference type="PROSITE" id="PS00018">
    <property type="entry name" value="EF_HAND_1"/>
    <property type="match status" value="1"/>
</dbReference>
<dbReference type="GO" id="GO:0015271">
    <property type="term" value="F:outward rectifier potassium channel activity"/>
    <property type="evidence" value="ECO:0007669"/>
    <property type="project" value="TreeGrafter"/>
</dbReference>
<dbReference type="PANTHER" id="PTHR11003:SF349">
    <property type="entry name" value="TWO PORE POTASSIUM CHANNEL A-LIKE"/>
    <property type="match status" value="1"/>
</dbReference>
<organism evidence="12 13">
    <name type="scientific">Striga hermonthica</name>
    <name type="common">Purple witchweed</name>
    <name type="synonym">Buchnera hermonthica</name>
    <dbReference type="NCBI Taxonomy" id="68872"/>
    <lineage>
        <taxon>Eukaryota</taxon>
        <taxon>Viridiplantae</taxon>
        <taxon>Streptophyta</taxon>
        <taxon>Embryophyta</taxon>
        <taxon>Tracheophyta</taxon>
        <taxon>Spermatophyta</taxon>
        <taxon>Magnoliopsida</taxon>
        <taxon>eudicotyledons</taxon>
        <taxon>Gunneridae</taxon>
        <taxon>Pentapetalae</taxon>
        <taxon>asterids</taxon>
        <taxon>lamiids</taxon>
        <taxon>Lamiales</taxon>
        <taxon>Orobanchaceae</taxon>
        <taxon>Buchnereae</taxon>
        <taxon>Striga</taxon>
    </lineage>
</organism>
<keyword evidence="5" id="KW-0106">Calcium</keyword>
<dbReference type="InterPro" id="IPR018247">
    <property type="entry name" value="EF_Hand_1_Ca_BS"/>
</dbReference>
<dbReference type="PANTHER" id="PTHR11003">
    <property type="entry name" value="POTASSIUM CHANNEL, SUBFAMILY K"/>
    <property type="match status" value="1"/>
</dbReference>
<evidence type="ECO:0000256" key="10">
    <source>
        <dbReference type="SAM" id="Phobius"/>
    </source>
</evidence>
<dbReference type="InterPro" id="IPR013099">
    <property type="entry name" value="K_chnl_dom"/>
</dbReference>
<evidence type="ECO:0000256" key="4">
    <source>
        <dbReference type="ARBA" id="ARBA00022692"/>
    </source>
</evidence>
<keyword evidence="6 10" id="KW-1133">Transmembrane helix</keyword>
<dbReference type="Proteomes" id="UP001153555">
    <property type="component" value="Unassembled WGS sequence"/>
</dbReference>
<dbReference type="InterPro" id="IPR003280">
    <property type="entry name" value="2pore_dom_K_chnl"/>
</dbReference>